<organism evidence="1 2">
    <name type="scientific">Methanogenium marinum</name>
    <dbReference type="NCBI Taxonomy" id="348610"/>
    <lineage>
        <taxon>Archaea</taxon>
        <taxon>Methanobacteriati</taxon>
        <taxon>Methanobacteriota</taxon>
        <taxon>Stenosarchaea group</taxon>
        <taxon>Methanomicrobia</taxon>
        <taxon>Methanomicrobiales</taxon>
        <taxon>Methanomicrobiaceae</taxon>
        <taxon>Methanogenium</taxon>
    </lineage>
</organism>
<name>A0A9Q4PWT2_9EURY</name>
<dbReference type="CDD" id="cd09731">
    <property type="entry name" value="Cse2_I-E"/>
    <property type="match status" value="1"/>
</dbReference>
<dbReference type="Pfam" id="PF09485">
    <property type="entry name" value="CRISPR_Cse2"/>
    <property type="match status" value="1"/>
</dbReference>
<dbReference type="NCBIfam" id="TIGR02548">
    <property type="entry name" value="casB_cse2"/>
    <property type="match status" value="1"/>
</dbReference>
<dbReference type="AlphaFoldDB" id="A0A9Q4PWT2"/>
<evidence type="ECO:0000313" key="2">
    <source>
        <dbReference type="Proteomes" id="UP001143747"/>
    </source>
</evidence>
<comment type="caution">
    <text evidence="1">The sequence shown here is derived from an EMBL/GenBank/DDBJ whole genome shotgun (WGS) entry which is preliminary data.</text>
</comment>
<accession>A0A9Q4PWT2</accession>
<dbReference type="EMBL" id="JAKELO010000002">
    <property type="protein sequence ID" value="MDE4907736.1"/>
    <property type="molecule type" value="Genomic_DNA"/>
</dbReference>
<sequence length="170" mass="19657">MSEKKNYLKFTKGSEEEQILRKWWSDLDRSRGDRAMLRRCRSPAEVIMVPAYHRLRLPLLDKWYVNNQQLAVVAGVVSHLDSDEKSGTCAEQMARSKDKGGPSKVSGLRFRRLLKVNTPDEEYMALMRTVHLMGRTANLSDLADSAYHWNEYTKKNWALSYYEKAPATEA</sequence>
<dbReference type="InterPro" id="IPR013382">
    <property type="entry name" value="CRISPR-assoc_prot_Cse2"/>
</dbReference>
<gene>
    <name evidence="1" type="primary">casB</name>
    <name evidence="1" type="ORF">L0665_03805</name>
</gene>
<reference evidence="1" key="1">
    <citation type="submission" date="2022-01" db="EMBL/GenBank/DDBJ databases">
        <title>Draft genome of Methanogenium marinum DSM 15558.</title>
        <authorList>
            <person name="Chen S.-C."/>
            <person name="You Y.-T."/>
        </authorList>
    </citation>
    <scope>NUCLEOTIDE SEQUENCE</scope>
    <source>
        <strain evidence="1">DSM 15558</strain>
    </source>
</reference>
<proteinExistence type="predicted"/>
<dbReference type="Proteomes" id="UP001143747">
    <property type="component" value="Unassembled WGS sequence"/>
</dbReference>
<dbReference type="InterPro" id="IPR038287">
    <property type="entry name" value="Cse2_sf"/>
</dbReference>
<dbReference type="RefSeq" id="WP_274924384.1">
    <property type="nucleotide sequence ID" value="NZ_JAKELO010000002.1"/>
</dbReference>
<protein>
    <submittedName>
        <fullName evidence="1">Type I-E CRISPR-associated protein Cse2/CasB</fullName>
    </submittedName>
</protein>
<keyword evidence="2" id="KW-1185">Reference proteome</keyword>
<dbReference type="Gene3D" id="1.10.520.40">
    <property type="entry name" value="CRISPR-associated protein Cse2"/>
    <property type="match status" value="1"/>
</dbReference>
<evidence type="ECO:0000313" key="1">
    <source>
        <dbReference type="EMBL" id="MDE4907736.1"/>
    </source>
</evidence>